<gene>
    <name evidence="2" type="ORF">E0L32_000830</name>
</gene>
<keyword evidence="3" id="KW-1185">Reference proteome</keyword>
<dbReference type="EMBL" id="SKBQ01000003">
    <property type="protein sequence ID" value="TPX12653.1"/>
    <property type="molecule type" value="Genomic_DNA"/>
</dbReference>
<comment type="caution">
    <text evidence="2">The sequence shown here is derived from an EMBL/GenBank/DDBJ whole genome shotgun (WGS) entry which is preliminary data.</text>
</comment>
<feature type="compositionally biased region" description="Basic and acidic residues" evidence="1">
    <location>
        <begin position="105"/>
        <end position="130"/>
    </location>
</feature>
<evidence type="ECO:0000313" key="2">
    <source>
        <dbReference type="EMBL" id="TPX12653.1"/>
    </source>
</evidence>
<organism evidence="2 3">
    <name type="scientific">Thyridium curvatum</name>
    <dbReference type="NCBI Taxonomy" id="1093900"/>
    <lineage>
        <taxon>Eukaryota</taxon>
        <taxon>Fungi</taxon>
        <taxon>Dikarya</taxon>
        <taxon>Ascomycota</taxon>
        <taxon>Pezizomycotina</taxon>
        <taxon>Sordariomycetes</taxon>
        <taxon>Sordariomycetidae</taxon>
        <taxon>Thyridiales</taxon>
        <taxon>Thyridiaceae</taxon>
        <taxon>Thyridium</taxon>
    </lineage>
</organism>
<accession>A0A507AYD7</accession>
<dbReference type="AlphaFoldDB" id="A0A507AYD7"/>
<feature type="compositionally biased region" description="Low complexity" evidence="1">
    <location>
        <begin position="136"/>
        <end position="160"/>
    </location>
</feature>
<dbReference type="OrthoDB" id="5399597at2759"/>
<evidence type="ECO:0000313" key="3">
    <source>
        <dbReference type="Proteomes" id="UP000319257"/>
    </source>
</evidence>
<reference evidence="2 3" key="1">
    <citation type="submission" date="2019-06" db="EMBL/GenBank/DDBJ databases">
        <title>Draft genome sequence of the filamentous fungus Phialemoniopsis curvata isolated from diesel fuel.</title>
        <authorList>
            <person name="Varaljay V.A."/>
            <person name="Lyon W.J."/>
            <person name="Crouch A.L."/>
            <person name="Drake C.E."/>
            <person name="Hollomon J.M."/>
            <person name="Nadeau L.J."/>
            <person name="Nunn H.S."/>
            <person name="Stevenson B.S."/>
            <person name="Bojanowski C.L."/>
            <person name="Crookes-Goodson W.J."/>
        </authorList>
    </citation>
    <scope>NUCLEOTIDE SEQUENCE [LARGE SCALE GENOMIC DNA]</scope>
    <source>
        <strain evidence="2 3">D216</strain>
    </source>
</reference>
<dbReference type="Proteomes" id="UP000319257">
    <property type="component" value="Unassembled WGS sequence"/>
</dbReference>
<dbReference type="InParanoid" id="A0A507AYD7"/>
<dbReference type="RefSeq" id="XP_030994364.1">
    <property type="nucleotide sequence ID" value="XM_031143151.1"/>
</dbReference>
<feature type="compositionally biased region" description="Basic and acidic residues" evidence="1">
    <location>
        <begin position="289"/>
        <end position="318"/>
    </location>
</feature>
<feature type="region of interest" description="Disordered" evidence="1">
    <location>
        <begin position="251"/>
        <end position="414"/>
    </location>
</feature>
<name>A0A507AYD7_9PEZI</name>
<evidence type="ECO:0000256" key="1">
    <source>
        <dbReference type="SAM" id="MobiDB-lite"/>
    </source>
</evidence>
<dbReference type="GeneID" id="41968277"/>
<feature type="compositionally biased region" description="Polar residues" evidence="1">
    <location>
        <begin position="161"/>
        <end position="178"/>
    </location>
</feature>
<feature type="compositionally biased region" description="Basic and acidic residues" evidence="1">
    <location>
        <begin position="389"/>
        <end position="414"/>
    </location>
</feature>
<sequence length="414" mass="45718">MSSRTTGREKRHSSSSAHAAQRSKDCVPDFEAKCGNNQPCRFDDTQNVFDEWPDLKFEPRPEPSIQDKKAHKKWEREYEDWGPRRCNNGVGYFCRQHGRWVACKEVETRKAPARKDQRPGQCPKRHETDVIARQQSLASTTSPHTATSSTSGTQGSNQNTPWTSNYAAPSYTSNYQPEQQPSAFSYSASQYSAYAQQDPTGASAGTASYTAQSAGWYQDLSTDFPSLEISSNPAYVQPQFAQVAAYYDEPQAPLPASSSKSSVPESKSHDSAKSKTSTRQHGSGKGRSAQHDSPGRHSSSKSEVKRGSAEKGDVRSSDSRGQGVDTSDTSSHRTHSRKEKGKESSSGHQPGPPEAYYATTDHYTTPAYQMDPAGSVYTATWNDPYSLHGDQEDHLDQEADPNSKQKGDKEKRRP</sequence>
<protein>
    <submittedName>
        <fullName evidence="2">Uncharacterized protein</fullName>
    </submittedName>
</protein>
<feature type="region of interest" description="Disordered" evidence="1">
    <location>
        <begin position="105"/>
        <end position="183"/>
    </location>
</feature>
<proteinExistence type="predicted"/>
<feature type="region of interest" description="Disordered" evidence="1">
    <location>
        <begin position="1"/>
        <end position="25"/>
    </location>
</feature>